<reference evidence="1" key="2">
    <citation type="journal article" date="2022" name="New Phytol.">
        <title>Evolutionary transition to the ectomycorrhizal habit in the genomes of a hyperdiverse lineage of mushroom-forming fungi.</title>
        <authorList>
            <person name="Looney B."/>
            <person name="Miyauchi S."/>
            <person name="Morin E."/>
            <person name="Drula E."/>
            <person name="Courty P.E."/>
            <person name="Kohler A."/>
            <person name="Kuo A."/>
            <person name="LaButti K."/>
            <person name="Pangilinan J."/>
            <person name="Lipzen A."/>
            <person name="Riley R."/>
            <person name="Andreopoulos W."/>
            <person name="He G."/>
            <person name="Johnson J."/>
            <person name="Nolan M."/>
            <person name="Tritt A."/>
            <person name="Barry K.W."/>
            <person name="Grigoriev I.V."/>
            <person name="Nagy L.G."/>
            <person name="Hibbett D."/>
            <person name="Henrissat B."/>
            <person name="Matheny P.B."/>
            <person name="Labbe J."/>
            <person name="Martin F.M."/>
        </authorList>
    </citation>
    <scope>NUCLEOTIDE SEQUENCE</scope>
    <source>
        <strain evidence="1">HHB10654</strain>
    </source>
</reference>
<evidence type="ECO:0000313" key="1">
    <source>
        <dbReference type="EMBL" id="KAI0067817.1"/>
    </source>
</evidence>
<name>A0ACB8THC0_9AGAM</name>
<evidence type="ECO:0000313" key="2">
    <source>
        <dbReference type="Proteomes" id="UP000814140"/>
    </source>
</evidence>
<proteinExistence type="predicted"/>
<organism evidence="1 2">
    <name type="scientific">Artomyces pyxidatus</name>
    <dbReference type="NCBI Taxonomy" id="48021"/>
    <lineage>
        <taxon>Eukaryota</taxon>
        <taxon>Fungi</taxon>
        <taxon>Dikarya</taxon>
        <taxon>Basidiomycota</taxon>
        <taxon>Agaricomycotina</taxon>
        <taxon>Agaricomycetes</taxon>
        <taxon>Russulales</taxon>
        <taxon>Auriscalpiaceae</taxon>
        <taxon>Artomyces</taxon>
    </lineage>
</organism>
<sequence>MSVSAHPPSLIASAFLSFRDDIDDHNDRRERLIKCSRDITIASKKVVFLLHRIMTDSGADDRTLSLHAASEGQKALRNVQMLFMKITPEVEGDRFWRYQHNISPGLQEYIEALSFAHYLEHGTLITYNEVQKSLSDESGSPYFPLPMSDYILGLSDLTGELMRFAISSISKRGGRTKASEVSVFVRGCKADFEGLTPHIRDLSKKQAVTSQSLRKIEEAAYAIAVRSSEFDLSPEMLDDVVGQAISGYGENFDDMHTSGRRRPTSDEHEFE</sequence>
<reference evidence="1" key="1">
    <citation type="submission" date="2021-03" db="EMBL/GenBank/DDBJ databases">
        <authorList>
            <consortium name="DOE Joint Genome Institute"/>
            <person name="Ahrendt S."/>
            <person name="Looney B.P."/>
            <person name="Miyauchi S."/>
            <person name="Morin E."/>
            <person name="Drula E."/>
            <person name="Courty P.E."/>
            <person name="Chicoki N."/>
            <person name="Fauchery L."/>
            <person name="Kohler A."/>
            <person name="Kuo A."/>
            <person name="Labutti K."/>
            <person name="Pangilinan J."/>
            <person name="Lipzen A."/>
            <person name="Riley R."/>
            <person name="Andreopoulos W."/>
            <person name="He G."/>
            <person name="Johnson J."/>
            <person name="Barry K.W."/>
            <person name="Grigoriev I.V."/>
            <person name="Nagy L."/>
            <person name="Hibbett D."/>
            <person name="Henrissat B."/>
            <person name="Matheny P.B."/>
            <person name="Labbe J."/>
            <person name="Martin F."/>
        </authorList>
    </citation>
    <scope>NUCLEOTIDE SEQUENCE</scope>
    <source>
        <strain evidence="1">HHB10654</strain>
    </source>
</reference>
<accession>A0ACB8THC0</accession>
<protein>
    <submittedName>
        <fullName evidence="1">Translin</fullName>
    </submittedName>
</protein>
<dbReference type="Proteomes" id="UP000814140">
    <property type="component" value="Unassembled WGS sequence"/>
</dbReference>
<gene>
    <name evidence="1" type="ORF">BV25DRAFT_1876577</name>
</gene>
<keyword evidence="2" id="KW-1185">Reference proteome</keyword>
<comment type="caution">
    <text evidence="1">The sequence shown here is derived from an EMBL/GenBank/DDBJ whole genome shotgun (WGS) entry which is preliminary data.</text>
</comment>
<dbReference type="EMBL" id="MU277189">
    <property type="protein sequence ID" value="KAI0067817.1"/>
    <property type="molecule type" value="Genomic_DNA"/>
</dbReference>